<dbReference type="PROSITE" id="PS51355">
    <property type="entry name" value="GLUTATHIONE_PEROXID_3"/>
    <property type="match status" value="1"/>
</dbReference>
<dbReference type="PANTHER" id="PTHR11592:SF132">
    <property type="entry name" value="GLUTATHIONE PEROXIDASE 7, CHLOROPLASTIC-RELATED"/>
    <property type="match status" value="1"/>
</dbReference>
<evidence type="ECO:0000256" key="2">
    <source>
        <dbReference type="ARBA" id="ARBA00022559"/>
    </source>
</evidence>
<protein>
    <recommendedName>
        <fullName evidence="4">Glutathione peroxidase</fullName>
    </recommendedName>
</protein>
<dbReference type="EMBL" id="JPQZ01000035">
    <property type="protein sequence ID" value="KKO75033.1"/>
    <property type="molecule type" value="Genomic_DNA"/>
</dbReference>
<evidence type="ECO:0000256" key="3">
    <source>
        <dbReference type="ARBA" id="ARBA00023002"/>
    </source>
</evidence>
<comment type="caution">
    <text evidence="5">The sequence shown here is derived from an EMBL/GenBank/DDBJ whole genome shotgun (WGS) entry which is preliminary data.</text>
</comment>
<proteinExistence type="inferred from homology"/>
<evidence type="ECO:0000256" key="1">
    <source>
        <dbReference type="ARBA" id="ARBA00006926"/>
    </source>
</evidence>
<dbReference type="PRINTS" id="PR01011">
    <property type="entry name" value="GLUTPROXDASE"/>
</dbReference>
<organism evidence="5 6">
    <name type="scientific">Vairimorpha ceranae</name>
    <dbReference type="NCBI Taxonomy" id="40302"/>
    <lineage>
        <taxon>Eukaryota</taxon>
        <taxon>Fungi</taxon>
        <taxon>Fungi incertae sedis</taxon>
        <taxon>Microsporidia</taxon>
        <taxon>Nosematidae</taxon>
        <taxon>Vairimorpha</taxon>
    </lineage>
</organism>
<dbReference type="GeneID" id="36320214"/>
<reference evidence="5 6" key="1">
    <citation type="journal article" date="2015" name="Environ. Microbiol.">
        <title>Genome analyses suggest the presence of polyploidy and recent human-driven expansions in eight global populations of the honeybee pathogen Nosema ceranae.</title>
        <authorList>
            <person name="Pelin A."/>
            <person name="Selman M."/>
            <person name="Aris-Brosou S."/>
            <person name="Farinelli L."/>
            <person name="Corradi N."/>
        </authorList>
    </citation>
    <scope>NUCLEOTIDE SEQUENCE [LARGE SCALE GENOMIC DNA]</scope>
    <source>
        <strain evidence="5 6">PA08 1199</strain>
    </source>
</reference>
<dbReference type="InterPro" id="IPR000889">
    <property type="entry name" value="Glutathione_peroxidase"/>
</dbReference>
<dbReference type="AlphaFoldDB" id="A0A0F9WQ01"/>
<dbReference type="Gene3D" id="3.40.30.10">
    <property type="entry name" value="Glutaredoxin"/>
    <property type="match status" value="1"/>
</dbReference>
<dbReference type="GO" id="GO:0004601">
    <property type="term" value="F:peroxidase activity"/>
    <property type="evidence" value="ECO:0007669"/>
    <property type="project" value="UniProtKB-KW"/>
</dbReference>
<evidence type="ECO:0000256" key="4">
    <source>
        <dbReference type="RuleBase" id="RU000499"/>
    </source>
</evidence>
<accession>A0A0F9WQ01</accession>
<name>A0A0F9WQ01_9MICR</name>
<dbReference type="VEuPathDB" id="MicrosporidiaDB:G9O61_00g018850"/>
<sequence>MSSEERDTKKISSERKGVRKRFSGGKIFKKLFSEGKAFKKLSSEGKAFYNLSAIDYKDKTIDFSHYKGKMLLITNMASTCGFAKSNLSILADIMTLYKEYGLKILIFPCLQYSKDDTDLLKKMYNLITEYSDDFTVFSDINLVGKNIHPVYKHIVRYRKEFVGDFIKWNFAKFIVNEYGEIVKIFEPGDRLEVRDKIFKKLLKNKIAEKEVEREINKYEGDPYDLQNSSEELQYY</sequence>
<comment type="similarity">
    <text evidence="1 4">Belongs to the glutathione peroxidase family.</text>
</comment>
<dbReference type="OrthoDB" id="446890at2759"/>
<dbReference type="RefSeq" id="XP_024330775.1">
    <property type="nucleotide sequence ID" value="XM_024475279.1"/>
</dbReference>
<dbReference type="SUPFAM" id="SSF52833">
    <property type="entry name" value="Thioredoxin-like"/>
    <property type="match status" value="1"/>
</dbReference>
<dbReference type="Proteomes" id="UP000034350">
    <property type="component" value="Unassembled WGS sequence"/>
</dbReference>
<dbReference type="PANTHER" id="PTHR11592">
    <property type="entry name" value="GLUTATHIONE PEROXIDASE"/>
    <property type="match status" value="1"/>
</dbReference>
<gene>
    <name evidence="5" type="ORF">AAJ76_3500027152</name>
</gene>
<dbReference type="VEuPathDB" id="MicrosporidiaDB:NCER_101140"/>
<evidence type="ECO:0000313" key="6">
    <source>
        <dbReference type="Proteomes" id="UP000034350"/>
    </source>
</evidence>
<dbReference type="GO" id="GO:0006979">
    <property type="term" value="P:response to oxidative stress"/>
    <property type="evidence" value="ECO:0007669"/>
    <property type="project" value="InterPro"/>
</dbReference>
<keyword evidence="2 4" id="KW-0575">Peroxidase</keyword>
<keyword evidence="6" id="KW-1185">Reference proteome</keyword>
<dbReference type="VEuPathDB" id="MicrosporidiaDB:AAJ76_3500027152"/>
<evidence type="ECO:0000313" key="5">
    <source>
        <dbReference type="EMBL" id="KKO75033.1"/>
    </source>
</evidence>
<dbReference type="InterPro" id="IPR036249">
    <property type="entry name" value="Thioredoxin-like_sf"/>
</dbReference>
<dbReference type="Pfam" id="PF00255">
    <property type="entry name" value="GSHPx"/>
    <property type="match status" value="1"/>
</dbReference>
<keyword evidence="3 4" id="KW-0560">Oxidoreductase</keyword>